<accession>A0A8H7ZY18</accession>
<name>A0A8H7ZY18_9FUNG</name>
<feature type="region of interest" description="Disordered" evidence="1">
    <location>
        <begin position="1"/>
        <end position="35"/>
    </location>
</feature>
<keyword evidence="3" id="KW-1185">Reference proteome</keyword>
<comment type="caution">
    <text evidence="2">The sequence shown here is derived from an EMBL/GenBank/DDBJ whole genome shotgun (WGS) entry which is preliminary data.</text>
</comment>
<evidence type="ECO:0000313" key="3">
    <source>
        <dbReference type="Proteomes" id="UP000673691"/>
    </source>
</evidence>
<feature type="region of interest" description="Disordered" evidence="1">
    <location>
        <begin position="55"/>
        <end position="162"/>
    </location>
</feature>
<feature type="non-terminal residue" evidence="2">
    <location>
        <position position="247"/>
    </location>
</feature>
<feature type="non-terminal residue" evidence="2">
    <location>
        <position position="1"/>
    </location>
</feature>
<dbReference type="Proteomes" id="UP000673691">
    <property type="component" value="Unassembled WGS sequence"/>
</dbReference>
<feature type="compositionally biased region" description="Basic residues" evidence="1">
    <location>
        <begin position="96"/>
        <end position="111"/>
    </location>
</feature>
<evidence type="ECO:0000313" key="2">
    <source>
        <dbReference type="EMBL" id="KAG5461516.1"/>
    </source>
</evidence>
<protein>
    <submittedName>
        <fullName evidence="2">Uncharacterized protein</fullName>
    </submittedName>
</protein>
<organism evidence="2 3">
    <name type="scientific">Olpidium bornovanus</name>
    <dbReference type="NCBI Taxonomy" id="278681"/>
    <lineage>
        <taxon>Eukaryota</taxon>
        <taxon>Fungi</taxon>
        <taxon>Fungi incertae sedis</taxon>
        <taxon>Olpidiomycota</taxon>
        <taxon>Olpidiomycotina</taxon>
        <taxon>Olpidiomycetes</taxon>
        <taxon>Olpidiales</taxon>
        <taxon>Olpidiaceae</taxon>
        <taxon>Olpidium</taxon>
    </lineage>
</organism>
<reference evidence="2 3" key="1">
    <citation type="journal article" name="Sci. Rep.">
        <title>Genome-scale phylogenetic analyses confirm Olpidium as the closest living zoosporic fungus to the non-flagellated, terrestrial fungi.</title>
        <authorList>
            <person name="Chang Y."/>
            <person name="Rochon D."/>
            <person name="Sekimoto S."/>
            <person name="Wang Y."/>
            <person name="Chovatia M."/>
            <person name="Sandor L."/>
            <person name="Salamov A."/>
            <person name="Grigoriev I.V."/>
            <person name="Stajich J.E."/>
            <person name="Spatafora J.W."/>
        </authorList>
    </citation>
    <scope>NUCLEOTIDE SEQUENCE [LARGE SCALE GENOMIC DNA]</scope>
    <source>
        <strain evidence="2">S191</strain>
    </source>
</reference>
<dbReference type="EMBL" id="JAEFCI010003525">
    <property type="protein sequence ID" value="KAG5461516.1"/>
    <property type="molecule type" value="Genomic_DNA"/>
</dbReference>
<feature type="compositionally biased region" description="Basic residues" evidence="1">
    <location>
        <begin position="13"/>
        <end position="27"/>
    </location>
</feature>
<gene>
    <name evidence="2" type="ORF">BJ554DRAFT_6274</name>
</gene>
<sequence length="247" mass="27016">KDAGLRSNVVHQAGRRQQRVRRFRRRRPPDLFRGNPAARLARRAPVLRVLVAAPAAQENHPRNGELRVPDQAGGSEHGHEVHRNAAPGAPELSAAFRRRVRNGRNLRRSGRGRGGAGPPAGEQEDHNQEHLQGGVGGDRGPDGLAVGSDQADPAVRQRQHVRPEWGRAAPRLHVLLQLLRGGPVVVVVVVAKRAIRRAARRKRRPVHDRVPLRPVQRGVRSQGKQQLAAPAVRHPDTAAALRGGGRK</sequence>
<dbReference type="AlphaFoldDB" id="A0A8H7ZY18"/>
<feature type="region of interest" description="Disordered" evidence="1">
    <location>
        <begin position="216"/>
        <end position="247"/>
    </location>
</feature>
<proteinExistence type="predicted"/>
<feature type="compositionally biased region" description="Basic and acidic residues" evidence="1">
    <location>
        <begin position="59"/>
        <end position="68"/>
    </location>
</feature>
<evidence type="ECO:0000256" key="1">
    <source>
        <dbReference type="SAM" id="MobiDB-lite"/>
    </source>
</evidence>